<comment type="caution">
    <text evidence="19">The sequence shown here is derived from an EMBL/GenBank/DDBJ whole genome shotgun (WGS) entry which is preliminary data.</text>
</comment>
<evidence type="ECO:0000256" key="8">
    <source>
        <dbReference type="ARBA" id="ARBA00022741"/>
    </source>
</evidence>
<name>A0A3D9HX95_9PROT</name>
<comment type="subcellular location">
    <subcellularLocation>
        <location evidence="3 14">Cytoplasm</location>
    </subcellularLocation>
</comment>
<dbReference type="GO" id="GO:0046872">
    <property type="term" value="F:metal ion binding"/>
    <property type="evidence" value="ECO:0007669"/>
    <property type="project" value="UniProtKB-KW"/>
</dbReference>
<dbReference type="GO" id="GO:0009252">
    <property type="term" value="P:peptidoglycan biosynthetic process"/>
    <property type="evidence" value="ECO:0007669"/>
    <property type="project" value="UniProtKB-UniRule"/>
</dbReference>
<dbReference type="GO" id="GO:0005524">
    <property type="term" value="F:ATP binding"/>
    <property type="evidence" value="ECO:0007669"/>
    <property type="project" value="UniProtKB-UniRule"/>
</dbReference>
<keyword evidence="16" id="KW-0464">Manganese</keyword>
<dbReference type="PROSITE" id="PS00843">
    <property type="entry name" value="DALA_DALA_LIGASE_1"/>
    <property type="match status" value="1"/>
</dbReference>
<dbReference type="GO" id="GO:0071555">
    <property type="term" value="P:cell wall organization"/>
    <property type="evidence" value="ECO:0007669"/>
    <property type="project" value="UniProtKB-KW"/>
</dbReference>
<dbReference type="InterPro" id="IPR013815">
    <property type="entry name" value="ATP_grasp_subdomain_1"/>
</dbReference>
<dbReference type="PIRSF" id="PIRSF039102">
    <property type="entry name" value="Ddl/VanB"/>
    <property type="match status" value="1"/>
</dbReference>
<dbReference type="Pfam" id="PF01820">
    <property type="entry name" value="Dala_Dala_lig_N"/>
    <property type="match status" value="1"/>
</dbReference>
<sequence>MTKHVAVILGGWSEEREVSLVSGEACAKGLEEKGYEVTRIDLTRDLKETLEALDPKPDVVFNALHGRYGEDGTIQAVLDLLQIPYTHSGLLASAVAMDKPMALRLFRAAGIPTAEGMIVKPEDLGRGDPMPRPYVVKPAREGSSVGVYIVQEGDNGPDYSSWTLGDALVEEFIPGLELTTAVMGDKALAVTELRPLEGFYSYEAKYTDGKTTHLCPAPIPDDVAKRCQDYALRAHRILGCRGVSRADFRYDAAKDRLIILEVNTQPGMTPLSLVPEQAAYKGISFPDLMKWMVENAQCDG</sequence>
<dbReference type="NCBIfam" id="NF002378">
    <property type="entry name" value="PRK01372.1"/>
    <property type="match status" value="1"/>
</dbReference>
<evidence type="ECO:0000256" key="2">
    <source>
        <dbReference type="ARBA" id="ARBA00003921"/>
    </source>
</evidence>
<dbReference type="InterPro" id="IPR011095">
    <property type="entry name" value="Dala_Dala_lig_C"/>
</dbReference>
<evidence type="ECO:0000256" key="16">
    <source>
        <dbReference type="PIRSR" id="PIRSR039102-3"/>
    </source>
</evidence>
<evidence type="ECO:0000256" key="11">
    <source>
        <dbReference type="ARBA" id="ARBA00022984"/>
    </source>
</evidence>
<dbReference type="InterPro" id="IPR016185">
    <property type="entry name" value="PreATP-grasp_dom_sf"/>
</dbReference>
<dbReference type="OrthoDB" id="9813261at2"/>
<dbReference type="PANTHER" id="PTHR23132">
    <property type="entry name" value="D-ALANINE--D-ALANINE LIGASE"/>
    <property type="match status" value="1"/>
</dbReference>
<dbReference type="PANTHER" id="PTHR23132:SF23">
    <property type="entry name" value="D-ALANINE--D-ALANINE LIGASE B"/>
    <property type="match status" value="1"/>
</dbReference>
<comment type="cofactor">
    <cofactor evidence="1">
        <name>Mn(2+)</name>
        <dbReference type="ChEBI" id="CHEBI:29035"/>
    </cofactor>
</comment>
<keyword evidence="8 17" id="KW-0547">Nucleotide-binding</keyword>
<comment type="pathway">
    <text evidence="14">Cell wall biogenesis; peptidoglycan biosynthesis.</text>
</comment>
<dbReference type="GO" id="GO:0008360">
    <property type="term" value="P:regulation of cell shape"/>
    <property type="evidence" value="ECO:0007669"/>
    <property type="project" value="UniProtKB-KW"/>
</dbReference>
<accession>A0A3D9HX95</accession>
<dbReference type="Gene3D" id="3.30.470.20">
    <property type="entry name" value="ATP-grasp fold, B domain"/>
    <property type="match status" value="1"/>
</dbReference>
<dbReference type="InterPro" id="IPR005905">
    <property type="entry name" value="D_ala_D_ala"/>
</dbReference>
<feature type="binding site" evidence="16">
    <location>
        <position position="247"/>
    </location>
    <ligand>
        <name>Mg(2+)</name>
        <dbReference type="ChEBI" id="CHEBI:18420"/>
        <label>1</label>
    </ligand>
</feature>
<dbReference type="AlphaFoldDB" id="A0A3D9HX95"/>
<dbReference type="UniPathway" id="UPA00219"/>
<dbReference type="PROSITE" id="PS50975">
    <property type="entry name" value="ATP_GRASP"/>
    <property type="match status" value="1"/>
</dbReference>
<dbReference type="Pfam" id="PF07478">
    <property type="entry name" value="Dala_Dala_lig_C"/>
    <property type="match status" value="1"/>
</dbReference>
<dbReference type="SUPFAM" id="SSF56059">
    <property type="entry name" value="Glutathione synthetase ATP-binding domain-like"/>
    <property type="match status" value="1"/>
</dbReference>
<feature type="domain" description="ATP-grasp" evidence="18">
    <location>
        <begin position="103"/>
        <end position="294"/>
    </location>
</feature>
<evidence type="ECO:0000256" key="14">
    <source>
        <dbReference type="HAMAP-Rule" id="MF_00047"/>
    </source>
</evidence>
<dbReference type="PROSITE" id="PS00844">
    <property type="entry name" value="DALA_DALA_LIGASE_2"/>
    <property type="match status" value="1"/>
</dbReference>
<organism evidence="19 20">
    <name type="scientific">Aestuariispira insulae</name>
    <dbReference type="NCBI Taxonomy" id="1461337"/>
    <lineage>
        <taxon>Bacteria</taxon>
        <taxon>Pseudomonadati</taxon>
        <taxon>Pseudomonadota</taxon>
        <taxon>Alphaproteobacteria</taxon>
        <taxon>Rhodospirillales</taxon>
        <taxon>Kiloniellaceae</taxon>
        <taxon>Aestuariispira</taxon>
    </lineage>
</organism>
<dbReference type="Gene3D" id="3.30.1490.20">
    <property type="entry name" value="ATP-grasp fold, A domain"/>
    <property type="match status" value="1"/>
</dbReference>
<dbReference type="HAMAP" id="MF_00047">
    <property type="entry name" value="Dala_Dala_lig"/>
    <property type="match status" value="1"/>
</dbReference>
<dbReference type="EC" id="6.3.2.4" evidence="5 14"/>
<keyword evidence="16" id="KW-0479">Metal-binding</keyword>
<keyword evidence="10 14" id="KW-0133">Cell shape</keyword>
<feature type="binding site" evidence="16">
    <location>
        <position position="263"/>
    </location>
    <ligand>
        <name>Mg(2+)</name>
        <dbReference type="ChEBI" id="CHEBI:18420"/>
        <label>2</label>
    </ligand>
</feature>
<evidence type="ECO:0000259" key="18">
    <source>
        <dbReference type="PROSITE" id="PS50975"/>
    </source>
</evidence>
<evidence type="ECO:0000256" key="13">
    <source>
        <dbReference type="ARBA" id="ARBA00047614"/>
    </source>
</evidence>
<dbReference type="Gene3D" id="3.40.50.20">
    <property type="match status" value="1"/>
</dbReference>
<proteinExistence type="inferred from homology"/>
<dbReference type="GO" id="GO:0008716">
    <property type="term" value="F:D-alanine-D-alanine ligase activity"/>
    <property type="evidence" value="ECO:0007669"/>
    <property type="project" value="UniProtKB-UniRule"/>
</dbReference>
<evidence type="ECO:0000256" key="4">
    <source>
        <dbReference type="ARBA" id="ARBA00010871"/>
    </source>
</evidence>
<evidence type="ECO:0000256" key="15">
    <source>
        <dbReference type="PIRSR" id="PIRSR039102-1"/>
    </source>
</evidence>
<evidence type="ECO:0000256" key="7">
    <source>
        <dbReference type="ARBA" id="ARBA00022598"/>
    </source>
</evidence>
<feature type="binding site" evidence="16">
    <location>
        <position position="261"/>
    </location>
    <ligand>
        <name>Mg(2+)</name>
        <dbReference type="ChEBI" id="CHEBI:18420"/>
        <label>2</label>
    </ligand>
</feature>
<keyword evidence="16" id="KW-0460">Magnesium</keyword>
<keyword evidence="9 17" id="KW-0067">ATP-binding</keyword>
<reference evidence="19 20" key="1">
    <citation type="submission" date="2018-07" db="EMBL/GenBank/DDBJ databases">
        <title>Genomic Encyclopedia of Type Strains, Phase III (KMG-III): the genomes of soil and plant-associated and newly described type strains.</title>
        <authorList>
            <person name="Whitman W."/>
        </authorList>
    </citation>
    <scope>NUCLEOTIDE SEQUENCE [LARGE SCALE GENOMIC DNA]</scope>
    <source>
        <strain evidence="19 20">CECT 8488</strain>
    </source>
</reference>
<dbReference type="GO" id="GO:0005737">
    <property type="term" value="C:cytoplasm"/>
    <property type="evidence" value="ECO:0007669"/>
    <property type="project" value="UniProtKB-SubCell"/>
</dbReference>
<dbReference type="InterPro" id="IPR011761">
    <property type="entry name" value="ATP-grasp"/>
</dbReference>
<evidence type="ECO:0000256" key="1">
    <source>
        <dbReference type="ARBA" id="ARBA00001936"/>
    </source>
</evidence>
<evidence type="ECO:0000256" key="17">
    <source>
        <dbReference type="PROSITE-ProRule" id="PRU00409"/>
    </source>
</evidence>
<evidence type="ECO:0000313" key="20">
    <source>
        <dbReference type="Proteomes" id="UP000256845"/>
    </source>
</evidence>
<feature type="active site" evidence="15">
    <location>
        <position position="272"/>
    </location>
</feature>
<comment type="function">
    <text evidence="2 14">Cell wall formation.</text>
</comment>
<keyword evidence="12 14" id="KW-0961">Cell wall biogenesis/degradation</keyword>
<dbReference type="InterPro" id="IPR000291">
    <property type="entry name" value="D-Ala_lig_Van_CS"/>
</dbReference>
<evidence type="ECO:0000256" key="9">
    <source>
        <dbReference type="ARBA" id="ARBA00022840"/>
    </source>
</evidence>
<keyword evidence="11 14" id="KW-0573">Peptidoglycan synthesis</keyword>
<dbReference type="EMBL" id="QRDW01000001">
    <property type="protein sequence ID" value="RED54117.1"/>
    <property type="molecule type" value="Genomic_DNA"/>
</dbReference>
<keyword evidence="6 14" id="KW-0963">Cytoplasm</keyword>
<dbReference type="SUPFAM" id="SSF52440">
    <property type="entry name" value="PreATP-grasp domain"/>
    <property type="match status" value="1"/>
</dbReference>
<evidence type="ECO:0000256" key="3">
    <source>
        <dbReference type="ARBA" id="ARBA00004496"/>
    </source>
</evidence>
<evidence type="ECO:0000256" key="6">
    <source>
        <dbReference type="ARBA" id="ARBA00022490"/>
    </source>
</evidence>
<feature type="binding site" evidence="16">
    <location>
        <position position="261"/>
    </location>
    <ligand>
        <name>Mg(2+)</name>
        <dbReference type="ChEBI" id="CHEBI:18420"/>
        <label>1</label>
    </ligand>
</feature>
<keyword evidence="7 14" id="KW-0436">Ligase</keyword>
<dbReference type="Proteomes" id="UP000256845">
    <property type="component" value="Unassembled WGS sequence"/>
</dbReference>
<comment type="cofactor">
    <cofactor evidence="16">
        <name>Mg(2+)</name>
        <dbReference type="ChEBI" id="CHEBI:18420"/>
    </cofactor>
    <cofactor evidence="16">
        <name>Mn(2+)</name>
        <dbReference type="ChEBI" id="CHEBI:29035"/>
    </cofactor>
    <text evidence="16">Binds 2 magnesium or manganese ions per subunit.</text>
</comment>
<evidence type="ECO:0000256" key="5">
    <source>
        <dbReference type="ARBA" id="ARBA00012216"/>
    </source>
</evidence>
<feature type="active site" evidence="15">
    <location>
        <position position="143"/>
    </location>
</feature>
<dbReference type="InterPro" id="IPR011127">
    <property type="entry name" value="Dala_Dala_lig_N"/>
</dbReference>
<feature type="active site" evidence="15">
    <location>
        <position position="15"/>
    </location>
</feature>
<protein>
    <recommendedName>
        <fullName evidence="5 14">D-alanine--D-alanine ligase</fullName>
        <ecNumber evidence="5 14">6.3.2.4</ecNumber>
    </recommendedName>
    <alternativeName>
        <fullName evidence="14">D-Ala-D-Ala ligase</fullName>
    </alternativeName>
    <alternativeName>
        <fullName evidence="14">D-alanylalanine synthetase</fullName>
    </alternativeName>
</protein>
<evidence type="ECO:0000313" key="19">
    <source>
        <dbReference type="EMBL" id="RED54117.1"/>
    </source>
</evidence>
<gene>
    <name evidence="14" type="primary">ddl</name>
    <name evidence="19" type="ORF">DFP90_101920</name>
</gene>
<keyword evidence="20" id="KW-1185">Reference proteome</keyword>
<comment type="similarity">
    <text evidence="4 14">Belongs to the D-alanine--D-alanine ligase family.</text>
</comment>
<dbReference type="NCBIfam" id="TIGR01205">
    <property type="entry name" value="D_ala_D_alaTIGR"/>
    <property type="match status" value="1"/>
</dbReference>
<evidence type="ECO:0000256" key="10">
    <source>
        <dbReference type="ARBA" id="ARBA00022960"/>
    </source>
</evidence>
<dbReference type="RefSeq" id="WP_115935197.1">
    <property type="nucleotide sequence ID" value="NZ_QRDW01000001.1"/>
</dbReference>
<evidence type="ECO:0000256" key="12">
    <source>
        <dbReference type="ARBA" id="ARBA00023316"/>
    </source>
</evidence>
<comment type="catalytic activity">
    <reaction evidence="13 14">
        <text>2 D-alanine + ATP = D-alanyl-D-alanine + ADP + phosphate + H(+)</text>
        <dbReference type="Rhea" id="RHEA:11224"/>
        <dbReference type="ChEBI" id="CHEBI:15378"/>
        <dbReference type="ChEBI" id="CHEBI:30616"/>
        <dbReference type="ChEBI" id="CHEBI:43474"/>
        <dbReference type="ChEBI" id="CHEBI:57416"/>
        <dbReference type="ChEBI" id="CHEBI:57822"/>
        <dbReference type="ChEBI" id="CHEBI:456216"/>
        <dbReference type="EC" id="6.3.2.4"/>
    </reaction>
</comment>